<organism evidence="2 3">
    <name type="scientific">Syncephalis pseudoplumigaleata</name>
    <dbReference type="NCBI Taxonomy" id="1712513"/>
    <lineage>
        <taxon>Eukaryota</taxon>
        <taxon>Fungi</taxon>
        <taxon>Fungi incertae sedis</taxon>
        <taxon>Zoopagomycota</taxon>
        <taxon>Zoopagomycotina</taxon>
        <taxon>Zoopagomycetes</taxon>
        <taxon>Zoopagales</taxon>
        <taxon>Piptocephalidaceae</taxon>
        <taxon>Syncephalis</taxon>
    </lineage>
</organism>
<dbReference type="EMBL" id="KZ990202">
    <property type="protein sequence ID" value="RKP24478.1"/>
    <property type="molecule type" value="Genomic_DNA"/>
</dbReference>
<dbReference type="InterPro" id="IPR013950">
    <property type="entry name" value="Mis14/Nsl1"/>
</dbReference>
<dbReference type="AlphaFoldDB" id="A0A4P9YX54"/>
<protein>
    <submittedName>
        <fullName evidence="2">Uncharacterized protein</fullName>
    </submittedName>
</protein>
<evidence type="ECO:0000313" key="3">
    <source>
        <dbReference type="Proteomes" id="UP000278143"/>
    </source>
</evidence>
<accession>A0A4P9YX54</accession>
<evidence type="ECO:0000256" key="1">
    <source>
        <dbReference type="SAM" id="MobiDB-lite"/>
    </source>
</evidence>
<sequence>MSQDIAKIPLDNRGDVRFLKHQLSMAVDDSRQELQAAIEKQTKRLDSKHKAMFEKRLQEILDKVHADDEHEGRKERGKEQWQSDIFEMAGASMTVNELEYAVAMEDLVETEAFDRELKNQTIELQNEVEELTLQLVDRRRNLPQQVSKLVGHAFQLEQELLEDKVNVLLEAQGVGSVKKEEEEEEEEEAQEEEEKELLQSLPMDRLQKEYKQVVERMMELAKASTLPGTVQHVERTSGYLKDHLDRLEHPEPEAQLLLTKPSLSADAKESEQDEAESSAAVQDKQAGKSVSLREKSALAEKLRRTRQQEHAPYSRK</sequence>
<gene>
    <name evidence="2" type="ORF">SYNPS1DRAFT_29758</name>
</gene>
<feature type="region of interest" description="Disordered" evidence="1">
    <location>
        <begin position="259"/>
        <end position="316"/>
    </location>
</feature>
<dbReference type="OrthoDB" id="2135762at2759"/>
<reference evidence="3" key="1">
    <citation type="journal article" date="2018" name="Nat. Microbiol.">
        <title>Leveraging single-cell genomics to expand the fungal tree of life.</title>
        <authorList>
            <person name="Ahrendt S.R."/>
            <person name="Quandt C.A."/>
            <person name="Ciobanu D."/>
            <person name="Clum A."/>
            <person name="Salamov A."/>
            <person name="Andreopoulos B."/>
            <person name="Cheng J.F."/>
            <person name="Woyke T."/>
            <person name="Pelin A."/>
            <person name="Henrissat B."/>
            <person name="Reynolds N.K."/>
            <person name="Benny G.L."/>
            <person name="Smith M.E."/>
            <person name="James T.Y."/>
            <person name="Grigoriev I.V."/>
        </authorList>
    </citation>
    <scope>NUCLEOTIDE SEQUENCE [LARGE SCALE GENOMIC DNA]</scope>
    <source>
        <strain evidence="3">Benny S71-1</strain>
    </source>
</reference>
<name>A0A4P9YX54_9FUNG</name>
<feature type="region of interest" description="Disordered" evidence="1">
    <location>
        <begin position="175"/>
        <end position="202"/>
    </location>
</feature>
<feature type="compositionally biased region" description="Acidic residues" evidence="1">
    <location>
        <begin position="181"/>
        <end position="195"/>
    </location>
</feature>
<keyword evidence="3" id="KW-1185">Reference proteome</keyword>
<proteinExistence type="predicted"/>
<dbReference type="GO" id="GO:0000776">
    <property type="term" value="C:kinetochore"/>
    <property type="evidence" value="ECO:0007669"/>
    <property type="project" value="InterPro"/>
</dbReference>
<dbReference type="Proteomes" id="UP000278143">
    <property type="component" value="Unassembled WGS sequence"/>
</dbReference>
<feature type="compositionally biased region" description="Basic and acidic residues" evidence="1">
    <location>
        <begin position="291"/>
        <end position="309"/>
    </location>
</feature>
<dbReference type="GO" id="GO:0000070">
    <property type="term" value="P:mitotic sister chromatid segregation"/>
    <property type="evidence" value="ECO:0007669"/>
    <property type="project" value="InterPro"/>
</dbReference>
<dbReference type="Pfam" id="PF08641">
    <property type="entry name" value="Mis14"/>
    <property type="match status" value="1"/>
</dbReference>
<evidence type="ECO:0000313" key="2">
    <source>
        <dbReference type="EMBL" id="RKP24478.1"/>
    </source>
</evidence>